<organism evidence="3 4">
    <name type="scientific">Microbotryum silenes-dioicae</name>
    <dbReference type="NCBI Taxonomy" id="796604"/>
    <lineage>
        <taxon>Eukaryota</taxon>
        <taxon>Fungi</taxon>
        <taxon>Dikarya</taxon>
        <taxon>Basidiomycota</taxon>
        <taxon>Pucciniomycotina</taxon>
        <taxon>Microbotryomycetes</taxon>
        <taxon>Microbotryales</taxon>
        <taxon>Microbotryaceae</taxon>
        <taxon>Microbotryum</taxon>
    </lineage>
</organism>
<evidence type="ECO:0000313" key="3">
    <source>
        <dbReference type="EMBL" id="SGZ04651.1"/>
    </source>
</evidence>
<gene>
    <name evidence="3" type="primary">BQ5605_C032g11078</name>
    <name evidence="3" type="ORF">BQ5605_C032G11078</name>
</gene>
<keyword evidence="4" id="KW-1185">Reference proteome</keyword>
<evidence type="ECO:0000256" key="1">
    <source>
        <dbReference type="SAM" id="Coils"/>
    </source>
</evidence>
<keyword evidence="1" id="KW-0175">Coiled coil</keyword>
<dbReference type="Proteomes" id="UP000249464">
    <property type="component" value="Unassembled WGS sequence"/>
</dbReference>
<evidence type="ECO:0000313" key="4">
    <source>
        <dbReference type="Proteomes" id="UP000249464"/>
    </source>
</evidence>
<feature type="region of interest" description="Disordered" evidence="2">
    <location>
        <begin position="21"/>
        <end position="49"/>
    </location>
</feature>
<evidence type="ECO:0000256" key="2">
    <source>
        <dbReference type="SAM" id="MobiDB-lite"/>
    </source>
</evidence>
<accession>A0A2X0PHM1</accession>
<protein>
    <submittedName>
        <fullName evidence="3">BQ5605_C032g11078 protein</fullName>
    </submittedName>
</protein>
<dbReference type="EMBL" id="FQNC01000067">
    <property type="protein sequence ID" value="SGZ04651.1"/>
    <property type="molecule type" value="Genomic_DNA"/>
</dbReference>
<reference evidence="3 4" key="1">
    <citation type="submission" date="2016-11" db="EMBL/GenBank/DDBJ databases">
        <authorList>
            <person name="Jaros S."/>
            <person name="Januszkiewicz K."/>
            <person name="Wedrychowicz H."/>
        </authorList>
    </citation>
    <scope>NUCLEOTIDE SEQUENCE [LARGE SCALE GENOMIC DNA]</scope>
</reference>
<name>A0A2X0PHM1_9BASI</name>
<sequence>MTTSTTPLTLPSLLSDLHHLSSKPSLLPSPSLDTDTDTADSLPPSQDPSALAVSVANSFLLDSQRVLHKLDSEQVQELGQAIEQLERRVESIGQALR</sequence>
<proteinExistence type="predicted"/>
<dbReference type="AlphaFoldDB" id="A0A2X0PHM1"/>
<feature type="compositionally biased region" description="Low complexity" evidence="2">
    <location>
        <begin position="22"/>
        <end position="44"/>
    </location>
</feature>
<feature type="coiled-coil region" evidence="1">
    <location>
        <begin position="68"/>
        <end position="95"/>
    </location>
</feature>